<proteinExistence type="predicted"/>
<dbReference type="Proteomes" id="UP001141806">
    <property type="component" value="Unassembled WGS sequence"/>
</dbReference>
<keyword evidence="2" id="KW-1185">Reference proteome</keyword>
<evidence type="ECO:0000313" key="1">
    <source>
        <dbReference type="EMBL" id="KAJ4964068.1"/>
    </source>
</evidence>
<comment type="caution">
    <text evidence="1">The sequence shown here is derived from an EMBL/GenBank/DDBJ whole genome shotgun (WGS) entry which is preliminary data.</text>
</comment>
<protein>
    <submittedName>
        <fullName evidence="1">Uncharacterized protein</fullName>
    </submittedName>
</protein>
<reference evidence="1" key="1">
    <citation type="journal article" date="2023" name="Plant J.">
        <title>The genome of the king protea, Protea cynaroides.</title>
        <authorList>
            <person name="Chang J."/>
            <person name="Duong T.A."/>
            <person name="Schoeman C."/>
            <person name="Ma X."/>
            <person name="Roodt D."/>
            <person name="Barker N."/>
            <person name="Li Z."/>
            <person name="Van de Peer Y."/>
            <person name="Mizrachi E."/>
        </authorList>
    </citation>
    <scope>NUCLEOTIDE SEQUENCE</scope>
    <source>
        <tissue evidence="1">Young leaves</tissue>
    </source>
</reference>
<sequence length="37" mass="4302">MALLARLVAQMDADVDVIVMLQKHLVLDYQHQKDHQD</sequence>
<dbReference type="AlphaFoldDB" id="A0A9Q0K6V9"/>
<dbReference type="OrthoDB" id="331600at2759"/>
<organism evidence="1 2">
    <name type="scientific">Protea cynaroides</name>
    <dbReference type="NCBI Taxonomy" id="273540"/>
    <lineage>
        <taxon>Eukaryota</taxon>
        <taxon>Viridiplantae</taxon>
        <taxon>Streptophyta</taxon>
        <taxon>Embryophyta</taxon>
        <taxon>Tracheophyta</taxon>
        <taxon>Spermatophyta</taxon>
        <taxon>Magnoliopsida</taxon>
        <taxon>Proteales</taxon>
        <taxon>Proteaceae</taxon>
        <taxon>Protea</taxon>
    </lineage>
</organism>
<name>A0A9Q0K6V9_9MAGN</name>
<evidence type="ECO:0000313" key="2">
    <source>
        <dbReference type="Proteomes" id="UP001141806"/>
    </source>
</evidence>
<gene>
    <name evidence="1" type="ORF">NE237_024007</name>
</gene>
<dbReference type="EMBL" id="JAMYWD010000008">
    <property type="protein sequence ID" value="KAJ4964068.1"/>
    <property type="molecule type" value="Genomic_DNA"/>
</dbReference>
<accession>A0A9Q0K6V9</accession>